<organism evidence="2 3">
    <name type="scientific">Caldanaerovirga acetigignens</name>
    <dbReference type="NCBI Taxonomy" id="447595"/>
    <lineage>
        <taxon>Bacteria</taxon>
        <taxon>Bacillati</taxon>
        <taxon>Bacillota</taxon>
        <taxon>Clostridia</taxon>
        <taxon>Thermosediminibacterales</taxon>
        <taxon>Thermosediminibacteraceae</taxon>
        <taxon>Caldanaerovirga</taxon>
    </lineage>
</organism>
<protein>
    <submittedName>
        <fullName evidence="2">Nickel-dependent lactate racemase</fullName>
    </submittedName>
</protein>
<sequence length="434" mass="49307">MNEIIIDNPGNGSVSEDEVRSALYRALEGRKLDKVLIIPPDFTRINSHAGMITRILYELLSPSSEVDILPATGTHRPLSDLERKKMFGDEIPKERFLVHDWEKGTKKIGEVSAEFIERVTQGALSFPINVEISKHIANEAYDLIISIGQVVPHEIVGMASYTKNILVGCGGKDVIDKSHFIGAVHGMERIMGIDRTPVRQVFDFVEEKFLKEYPIMYVMTVTTTKGGAINLDGLFIGRSRKIFEKAVALSQKKNIEFLERPVKKVVVYLDDKKYRSTWIGNKAIYRTRMAIQDGGELIILAPGIERFGENEIGEELIRKYGYAGMQKILKLIHKDEKLKENLAIAAHLIHGSSEGRFTITYAVEKLKEKEIRKVNYNYLPFRKAYKIYNPDILNPGFNTLPNGEEVFFVSDPALGLWAWKEKFNKNITMAREDN</sequence>
<name>A0A1M7HKH3_9FIRM</name>
<dbReference type="GO" id="GO:0050043">
    <property type="term" value="F:lactate racemase activity"/>
    <property type="evidence" value="ECO:0007669"/>
    <property type="project" value="InterPro"/>
</dbReference>
<keyword evidence="3" id="KW-1185">Reference proteome</keyword>
<proteinExistence type="predicted"/>
<dbReference type="Gene3D" id="3.90.226.30">
    <property type="match status" value="1"/>
</dbReference>
<dbReference type="InterPro" id="IPR043166">
    <property type="entry name" value="LarA-like_C"/>
</dbReference>
<dbReference type="InterPro" id="IPR048068">
    <property type="entry name" value="LarA-like"/>
</dbReference>
<evidence type="ECO:0000313" key="3">
    <source>
        <dbReference type="Proteomes" id="UP000184375"/>
    </source>
</evidence>
<evidence type="ECO:0000259" key="1">
    <source>
        <dbReference type="Pfam" id="PF09861"/>
    </source>
</evidence>
<accession>A0A1M7HKH3</accession>
<feature type="domain" description="LarA-like N-terminal" evidence="1">
    <location>
        <begin position="32"/>
        <end position="181"/>
    </location>
</feature>
<dbReference type="EMBL" id="FRCR01000003">
    <property type="protein sequence ID" value="SHM28974.1"/>
    <property type="molecule type" value="Genomic_DNA"/>
</dbReference>
<dbReference type="Gene3D" id="3.40.50.11440">
    <property type="match status" value="1"/>
</dbReference>
<dbReference type="PANTHER" id="PTHR33171">
    <property type="entry name" value="LAR_N DOMAIN-CONTAINING PROTEIN"/>
    <property type="match status" value="1"/>
</dbReference>
<dbReference type="RefSeq" id="WP_073254688.1">
    <property type="nucleotide sequence ID" value="NZ_FRCR01000003.1"/>
</dbReference>
<dbReference type="PANTHER" id="PTHR33171:SF17">
    <property type="entry name" value="LARA-LIKE N-TERMINAL DOMAIN-CONTAINING PROTEIN"/>
    <property type="match status" value="1"/>
</dbReference>
<dbReference type="AlphaFoldDB" id="A0A1M7HKH3"/>
<dbReference type="OrthoDB" id="9770545at2"/>
<gene>
    <name evidence="2" type="ORF">SAMN05660826_00687</name>
</gene>
<dbReference type="Pfam" id="PF09861">
    <property type="entry name" value="Lar_N"/>
    <property type="match status" value="1"/>
</dbReference>
<dbReference type="STRING" id="447595.SAMN05660826_00687"/>
<reference evidence="3" key="1">
    <citation type="submission" date="2016-11" db="EMBL/GenBank/DDBJ databases">
        <authorList>
            <person name="Varghese N."/>
            <person name="Submissions S."/>
        </authorList>
    </citation>
    <scope>NUCLEOTIDE SEQUENCE [LARGE SCALE GENOMIC DNA]</scope>
    <source>
        <strain evidence="3">DSM 18802</strain>
    </source>
</reference>
<dbReference type="Proteomes" id="UP000184375">
    <property type="component" value="Unassembled WGS sequence"/>
</dbReference>
<dbReference type="InterPro" id="IPR018657">
    <property type="entry name" value="LarA-like_N"/>
</dbReference>
<evidence type="ECO:0000313" key="2">
    <source>
        <dbReference type="EMBL" id="SHM28974.1"/>
    </source>
</evidence>